<evidence type="ECO:0000313" key="6">
    <source>
        <dbReference type="EMBL" id="SDJ14820.1"/>
    </source>
</evidence>
<dbReference type="Proteomes" id="UP000324896">
    <property type="component" value="Unassembled WGS sequence"/>
</dbReference>
<organism evidence="5 11">
    <name type="scientific">Halanaerobium congolense</name>
    <dbReference type="NCBI Taxonomy" id="54121"/>
    <lineage>
        <taxon>Bacteria</taxon>
        <taxon>Bacillati</taxon>
        <taxon>Bacillota</taxon>
        <taxon>Clostridia</taxon>
        <taxon>Halanaerobiales</taxon>
        <taxon>Halanaerobiaceae</taxon>
        <taxon>Halanaerobium</taxon>
    </lineage>
</organism>
<dbReference type="Proteomes" id="UP000295472">
    <property type="component" value="Unassembled WGS sequence"/>
</dbReference>
<dbReference type="CDD" id="cd08551">
    <property type="entry name" value="Fe-ADH"/>
    <property type="match status" value="1"/>
</dbReference>
<proteinExistence type="predicted"/>
<evidence type="ECO:0000313" key="9">
    <source>
        <dbReference type="Proteomes" id="UP000247389"/>
    </source>
</evidence>
<dbReference type="RefSeq" id="WP_073158751.1">
    <property type="nucleotide sequence ID" value="NZ_FMYT01000020.1"/>
</dbReference>
<dbReference type="Pfam" id="PF00465">
    <property type="entry name" value="Fe-ADH"/>
    <property type="match status" value="1"/>
</dbReference>
<accession>A0A1G6QWW8</accession>
<dbReference type="InterPro" id="IPR001670">
    <property type="entry name" value="ADH_Fe/GldA"/>
</dbReference>
<feature type="domain" description="Alcohol dehydrogenase iron-type/glycerol dehydrogenase GldA" evidence="2">
    <location>
        <begin position="18"/>
        <end position="194"/>
    </location>
</feature>
<reference evidence="7 10" key="3">
    <citation type="submission" date="2019-03" db="EMBL/GenBank/DDBJ databases">
        <title>Subsurface microbial communities from deep shales in Ohio and West Virginia, USA.</title>
        <authorList>
            <person name="Wrighton K."/>
        </authorList>
    </citation>
    <scope>NUCLEOTIDE SEQUENCE [LARGE SCALE GENOMIC DNA]</scope>
    <source>
        <strain evidence="7 10">DSMZ 11287</strain>
        <strain evidence="4 9">MSL28</strain>
    </source>
</reference>
<evidence type="ECO:0000259" key="2">
    <source>
        <dbReference type="Pfam" id="PF00465"/>
    </source>
</evidence>
<dbReference type="Proteomes" id="UP000247389">
    <property type="component" value="Unassembled WGS sequence"/>
</dbReference>
<dbReference type="EMBL" id="FNEH01000030">
    <property type="protein sequence ID" value="SDJ14820.1"/>
    <property type="molecule type" value="Genomic_DNA"/>
</dbReference>
<dbReference type="EMBL" id="SOEF01000006">
    <property type="protein sequence ID" value="TDX46370.1"/>
    <property type="molecule type" value="Genomic_DNA"/>
</dbReference>
<evidence type="ECO:0000313" key="4">
    <source>
        <dbReference type="EMBL" id="PXV64191.1"/>
    </source>
</evidence>
<dbReference type="GeneID" id="57012082"/>
<dbReference type="GO" id="GO:0046872">
    <property type="term" value="F:metal ion binding"/>
    <property type="evidence" value="ECO:0007669"/>
    <property type="project" value="InterPro"/>
</dbReference>
<dbReference type="PANTHER" id="PTHR11496:SF103">
    <property type="entry name" value="DEHYDROGENASE, PUTATIVE-RELATED"/>
    <property type="match status" value="1"/>
</dbReference>
<evidence type="ECO:0000313" key="5">
    <source>
        <dbReference type="EMBL" id="SDC96772.1"/>
    </source>
</evidence>
<gene>
    <name evidence="7" type="ORF">C7954_10612</name>
    <name evidence="4" type="ORF">C8C78_11932</name>
    <name evidence="5" type="ORF">SAMN04488597_12025</name>
    <name evidence="6" type="ORF">SAMN04515654_13011</name>
</gene>
<feature type="domain" description="Fe-containing alcohol dehydrogenase-like C-terminal" evidence="3">
    <location>
        <begin position="206"/>
        <end position="384"/>
    </location>
</feature>
<dbReference type="AlphaFoldDB" id="A0A1G6QWW8"/>
<dbReference type="SUPFAM" id="SSF56796">
    <property type="entry name" value="Dehydroquinate synthase-like"/>
    <property type="match status" value="1"/>
</dbReference>
<evidence type="ECO:0000259" key="3">
    <source>
        <dbReference type="Pfam" id="PF25137"/>
    </source>
</evidence>
<protein>
    <submittedName>
        <fullName evidence="5">Alcohol dehydrogenase</fullName>
    </submittedName>
</protein>
<keyword evidence="1" id="KW-0560">Oxidoreductase</keyword>
<dbReference type="STRING" id="54121.SAMN04515653_11440"/>
<name>A0A1G6QWW8_9FIRM</name>
<reference evidence="6 8" key="1">
    <citation type="submission" date="2016-10" db="EMBL/GenBank/DDBJ databases">
        <authorList>
            <person name="de Groot N.N."/>
        </authorList>
    </citation>
    <scope>NUCLEOTIDE SEQUENCE [LARGE SCALE GENOMIC DNA]</scope>
    <source>
        <strain evidence="6 8">WG7</strain>
    </source>
</reference>
<dbReference type="Gene3D" id="3.40.50.1970">
    <property type="match status" value="1"/>
</dbReference>
<dbReference type="Proteomes" id="UP000198945">
    <property type="component" value="Unassembled WGS sequence"/>
</dbReference>
<dbReference type="InterPro" id="IPR039697">
    <property type="entry name" value="Alcohol_dehydrogenase_Fe"/>
</dbReference>
<reference evidence="5 11" key="2">
    <citation type="submission" date="2016-10" db="EMBL/GenBank/DDBJ databases">
        <authorList>
            <person name="Varghese N."/>
            <person name="Submissions S."/>
        </authorList>
    </citation>
    <scope>NUCLEOTIDE SEQUENCE [LARGE SCALE GENOMIC DNA]</scope>
    <source>
        <strain evidence="5 11">WG10</strain>
    </source>
</reference>
<dbReference type="EMBL" id="FMYT01000020">
    <property type="protein sequence ID" value="SDC96772.1"/>
    <property type="molecule type" value="Genomic_DNA"/>
</dbReference>
<sequence length="427" mass="46534">MDLKEKAKTLLYDFKGEEYALGIGILNEVGEYAKKYGEKVLLISNDTYRETAVTEVKKSLKKNNLKIAGNRIFPGANPNAPREDVYRLAGYLHTFEADSIIVIGGGSTIDAVKAANIVASLGHYSPHIDEYFGTGIVTEALQHSKEHLIPTIAIQTAASSGAHLTKYSNVTDLVSGQKKLIVDNAIIPHKSVFDYAVTETMPLKVTIDGAFDGIAHCLEVFYGIDAENYDLEKEIASTAIELIVKNTPKVINDLHDTEAREALGLATDLGAYSIMVGGTNGGHLTSFSLVDVSSHGRACGIMNIYYTVFFAPAIEEQLKVLGDIFKRNGYIDVDINNLNGRKLGEAVAEGMIKFAKEVNFPTTLSELDGFTDQHIERALKAAKDPQLDMKLKNMPIPLDASLVDEYMGPILEAAKTGDLSLIKNMED</sequence>
<evidence type="ECO:0000313" key="8">
    <source>
        <dbReference type="Proteomes" id="UP000198945"/>
    </source>
</evidence>
<dbReference type="OrthoDB" id="9815791at2"/>
<dbReference type="GO" id="GO:0004022">
    <property type="term" value="F:alcohol dehydrogenase (NAD+) activity"/>
    <property type="evidence" value="ECO:0007669"/>
    <property type="project" value="TreeGrafter"/>
</dbReference>
<dbReference type="PANTHER" id="PTHR11496">
    <property type="entry name" value="ALCOHOL DEHYDROGENASE"/>
    <property type="match status" value="1"/>
</dbReference>
<dbReference type="InterPro" id="IPR056798">
    <property type="entry name" value="ADH_Fe_C"/>
</dbReference>
<evidence type="ECO:0000313" key="11">
    <source>
        <dbReference type="Proteomes" id="UP000324896"/>
    </source>
</evidence>
<evidence type="ECO:0000256" key="1">
    <source>
        <dbReference type="ARBA" id="ARBA00023002"/>
    </source>
</evidence>
<dbReference type="EMBL" id="QICM01000019">
    <property type="protein sequence ID" value="PXV64191.1"/>
    <property type="molecule type" value="Genomic_DNA"/>
</dbReference>
<dbReference type="Gene3D" id="1.20.1090.10">
    <property type="entry name" value="Dehydroquinate synthase-like - alpha domain"/>
    <property type="match status" value="1"/>
</dbReference>
<evidence type="ECO:0000313" key="10">
    <source>
        <dbReference type="Proteomes" id="UP000295472"/>
    </source>
</evidence>
<evidence type="ECO:0000313" key="7">
    <source>
        <dbReference type="EMBL" id="TDX46370.1"/>
    </source>
</evidence>
<dbReference type="Pfam" id="PF25137">
    <property type="entry name" value="ADH_Fe_C"/>
    <property type="match status" value="1"/>
</dbReference>